<feature type="transmembrane region" description="Helical" evidence="6">
    <location>
        <begin position="37"/>
        <end position="63"/>
    </location>
</feature>
<dbReference type="PANTHER" id="PTHR30086">
    <property type="entry name" value="ARGININE EXPORTER PROTEIN ARGO"/>
    <property type="match status" value="1"/>
</dbReference>
<dbReference type="AlphaFoldDB" id="A0A1H8F0T5"/>
<name>A0A1H8F0T5_9BACI</name>
<keyword evidence="2" id="KW-1003">Cell membrane</keyword>
<proteinExistence type="predicted"/>
<comment type="subcellular location">
    <subcellularLocation>
        <location evidence="1">Cell membrane</location>
        <topology evidence="1">Multi-pass membrane protein</topology>
    </subcellularLocation>
</comment>
<feature type="transmembrane region" description="Helical" evidence="6">
    <location>
        <begin position="6"/>
        <end position="25"/>
    </location>
</feature>
<evidence type="ECO:0000313" key="8">
    <source>
        <dbReference type="Proteomes" id="UP000198553"/>
    </source>
</evidence>
<gene>
    <name evidence="7" type="ORF">SAMN05192533_110159</name>
</gene>
<evidence type="ECO:0000256" key="5">
    <source>
        <dbReference type="ARBA" id="ARBA00023136"/>
    </source>
</evidence>
<feature type="transmembrane region" description="Helical" evidence="6">
    <location>
        <begin position="184"/>
        <end position="204"/>
    </location>
</feature>
<protein>
    <submittedName>
        <fullName evidence="7">Threonine/homoserine/homoserine lactone efflux protein</fullName>
    </submittedName>
</protein>
<feature type="transmembrane region" description="Helical" evidence="6">
    <location>
        <begin position="109"/>
        <end position="131"/>
    </location>
</feature>
<keyword evidence="5 6" id="KW-0472">Membrane</keyword>
<dbReference type="STRING" id="930146.SAMN05192533_110159"/>
<evidence type="ECO:0000256" key="2">
    <source>
        <dbReference type="ARBA" id="ARBA00022475"/>
    </source>
</evidence>
<reference evidence="8" key="1">
    <citation type="submission" date="2016-10" db="EMBL/GenBank/DDBJ databases">
        <authorList>
            <person name="Varghese N."/>
            <person name="Submissions S."/>
        </authorList>
    </citation>
    <scope>NUCLEOTIDE SEQUENCE [LARGE SCALE GENOMIC DNA]</scope>
    <source>
        <strain evidence="8">B48,IBRC-M 10115,DSM 25386,CECT 8001</strain>
    </source>
</reference>
<dbReference type="GO" id="GO:0015171">
    <property type="term" value="F:amino acid transmembrane transporter activity"/>
    <property type="evidence" value="ECO:0007669"/>
    <property type="project" value="TreeGrafter"/>
</dbReference>
<evidence type="ECO:0000256" key="4">
    <source>
        <dbReference type="ARBA" id="ARBA00022989"/>
    </source>
</evidence>
<evidence type="ECO:0000256" key="1">
    <source>
        <dbReference type="ARBA" id="ARBA00004651"/>
    </source>
</evidence>
<evidence type="ECO:0000313" key="7">
    <source>
        <dbReference type="EMBL" id="SEN24707.1"/>
    </source>
</evidence>
<evidence type="ECO:0000256" key="3">
    <source>
        <dbReference type="ARBA" id="ARBA00022692"/>
    </source>
</evidence>
<dbReference type="EMBL" id="FOBW01000010">
    <property type="protein sequence ID" value="SEN24707.1"/>
    <property type="molecule type" value="Genomic_DNA"/>
</dbReference>
<accession>A0A1H8F0T5</accession>
<dbReference type="InterPro" id="IPR001123">
    <property type="entry name" value="LeuE-type"/>
</dbReference>
<evidence type="ECO:0000256" key="6">
    <source>
        <dbReference type="SAM" id="Phobius"/>
    </source>
</evidence>
<dbReference type="PANTHER" id="PTHR30086:SF6">
    <property type="entry name" value="AMINO ACID EFFLUX PROTEIN YCGF-RELATED"/>
    <property type="match status" value="1"/>
</dbReference>
<keyword evidence="8" id="KW-1185">Reference proteome</keyword>
<organism evidence="7 8">
    <name type="scientific">Mesobacillus persicus</name>
    <dbReference type="NCBI Taxonomy" id="930146"/>
    <lineage>
        <taxon>Bacteria</taxon>
        <taxon>Bacillati</taxon>
        <taxon>Bacillota</taxon>
        <taxon>Bacilli</taxon>
        <taxon>Bacillales</taxon>
        <taxon>Bacillaceae</taxon>
        <taxon>Mesobacillus</taxon>
    </lineage>
</organism>
<dbReference type="OrthoDB" id="7874789at2"/>
<dbReference type="GO" id="GO:0005886">
    <property type="term" value="C:plasma membrane"/>
    <property type="evidence" value="ECO:0007669"/>
    <property type="project" value="UniProtKB-SubCell"/>
</dbReference>
<keyword evidence="4 6" id="KW-1133">Transmembrane helix</keyword>
<dbReference type="Proteomes" id="UP000198553">
    <property type="component" value="Unassembled WGS sequence"/>
</dbReference>
<sequence>MNISIQVLASYIFLGITLAAPIGPVNSARLDKGIKNGFWHAWIVGTGSMIADGIFMVLIYMGLVNFLDIPIIQIFLWLFGGFVLIYSGVESILSANKFSIDTTRRKDSLFRCFLTGFVMSITSPLSILFWLGIYGSVLAKTASSYGTGDLLVYSSMIFLGLAVWDLLVAALTSGLRNYLNYKSLIVISVFSGLSLVGFGVYFGYQGILALFS</sequence>
<feature type="transmembrane region" description="Helical" evidence="6">
    <location>
        <begin position="69"/>
        <end position="89"/>
    </location>
</feature>
<keyword evidence="3 6" id="KW-0812">Transmembrane</keyword>
<dbReference type="Pfam" id="PF01810">
    <property type="entry name" value="LysE"/>
    <property type="match status" value="1"/>
</dbReference>
<feature type="transmembrane region" description="Helical" evidence="6">
    <location>
        <begin position="151"/>
        <end position="172"/>
    </location>
</feature>